<proteinExistence type="predicted"/>
<sequence>MFLFPEIEHALVRACELFCSVFNIITMNGLEMSVLLTQI</sequence>
<reference evidence="1" key="1">
    <citation type="submission" date="2018-02" db="EMBL/GenBank/DDBJ databases">
        <title>Rhizophora mucronata_Transcriptome.</title>
        <authorList>
            <person name="Meera S.P."/>
            <person name="Sreeshan A."/>
            <person name="Augustine A."/>
        </authorList>
    </citation>
    <scope>NUCLEOTIDE SEQUENCE</scope>
    <source>
        <tissue evidence="1">Leaf</tissue>
    </source>
</reference>
<protein>
    <submittedName>
        <fullName evidence="1">Uncharacterized protein</fullName>
    </submittedName>
</protein>
<name>A0A2P2Q572_RHIMU</name>
<evidence type="ECO:0000313" key="1">
    <source>
        <dbReference type="EMBL" id="MBX62116.1"/>
    </source>
</evidence>
<accession>A0A2P2Q572</accession>
<dbReference type="AlphaFoldDB" id="A0A2P2Q572"/>
<organism evidence="1">
    <name type="scientific">Rhizophora mucronata</name>
    <name type="common">Asiatic mangrove</name>
    <dbReference type="NCBI Taxonomy" id="61149"/>
    <lineage>
        <taxon>Eukaryota</taxon>
        <taxon>Viridiplantae</taxon>
        <taxon>Streptophyta</taxon>
        <taxon>Embryophyta</taxon>
        <taxon>Tracheophyta</taxon>
        <taxon>Spermatophyta</taxon>
        <taxon>Magnoliopsida</taxon>
        <taxon>eudicotyledons</taxon>
        <taxon>Gunneridae</taxon>
        <taxon>Pentapetalae</taxon>
        <taxon>rosids</taxon>
        <taxon>fabids</taxon>
        <taxon>Malpighiales</taxon>
        <taxon>Rhizophoraceae</taxon>
        <taxon>Rhizophora</taxon>
    </lineage>
</organism>
<dbReference type="EMBL" id="GGEC01081632">
    <property type="protein sequence ID" value="MBX62116.1"/>
    <property type="molecule type" value="Transcribed_RNA"/>
</dbReference>